<feature type="domain" description="Aminotransferase class I/classII large" evidence="2">
    <location>
        <begin position="55"/>
        <end position="353"/>
    </location>
</feature>
<protein>
    <recommendedName>
        <fullName evidence="1">Aminotransferase</fullName>
        <ecNumber evidence="1">2.6.1.-</ecNumber>
    </recommendedName>
</protein>
<evidence type="ECO:0000259" key="2">
    <source>
        <dbReference type="Pfam" id="PF00155"/>
    </source>
</evidence>
<organism evidence="3 4">
    <name type="scientific">Jannaschia pagri</name>
    <dbReference type="NCBI Taxonomy" id="2829797"/>
    <lineage>
        <taxon>Bacteria</taxon>
        <taxon>Pseudomonadati</taxon>
        <taxon>Pseudomonadota</taxon>
        <taxon>Alphaproteobacteria</taxon>
        <taxon>Rhodobacterales</taxon>
        <taxon>Roseobacteraceae</taxon>
        <taxon>Jannaschia</taxon>
    </lineage>
</organism>
<dbReference type="RefSeq" id="WP_220749315.1">
    <property type="nucleotide sequence ID" value="NZ_BPFH01000004.1"/>
</dbReference>
<dbReference type="EC" id="2.6.1.-" evidence="1"/>
<evidence type="ECO:0000313" key="3">
    <source>
        <dbReference type="EMBL" id="GIT95826.1"/>
    </source>
</evidence>
<dbReference type="Pfam" id="PF00155">
    <property type="entry name" value="Aminotran_1_2"/>
    <property type="match status" value="1"/>
</dbReference>
<evidence type="ECO:0000313" key="4">
    <source>
        <dbReference type="Proteomes" id="UP000786693"/>
    </source>
</evidence>
<dbReference type="Gene3D" id="3.90.1150.10">
    <property type="entry name" value="Aspartate Aminotransferase, domain 1"/>
    <property type="match status" value="1"/>
</dbReference>
<dbReference type="PROSITE" id="PS00105">
    <property type="entry name" value="AA_TRANSFER_CLASS_1"/>
    <property type="match status" value="1"/>
</dbReference>
<dbReference type="SUPFAM" id="SSF53383">
    <property type="entry name" value="PLP-dependent transferases"/>
    <property type="match status" value="1"/>
</dbReference>
<dbReference type="PANTHER" id="PTHR43510:SF1">
    <property type="entry name" value="AMINOTRANSFERASE FUNCTION, HYPOTHETICAL (EUROFUNG)"/>
    <property type="match status" value="1"/>
</dbReference>
<dbReference type="InterPro" id="IPR015422">
    <property type="entry name" value="PyrdxlP-dep_Trfase_small"/>
</dbReference>
<reference evidence="3 4" key="1">
    <citation type="submission" date="2021-05" db="EMBL/GenBank/DDBJ databases">
        <title>Bacteria Genome sequencing.</title>
        <authorList>
            <person name="Takabe Y."/>
            <person name="Nakajima Y."/>
            <person name="Suzuki S."/>
            <person name="Shiozaki T."/>
        </authorList>
    </citation>
    <scope>NUCLEOTIDE SEQUENCE [LARGE SCALE GENOMIC DNA]</scope>
    <source>
        <strain evidence="3 4">AI_62</strain>
    </source>
</reference>
<comment type="similarity">
    <text evidence="1">Belongs to the class-I pyridoxal-phosphate-dependent aminotransferase family.</text>
</comment>
<keyword evidence="1 3" id="KW-0032">Aminotransferase</keyword>
<keyword evidence="1" id="KW-0808">Transferase</keyword>
<comment type="caution">
    <text evidence="3">The sequence shown here is derived from an EMBL/GenBank/DDBJ whole genome shotgun (WGS) entry which is preliminary data.</text>
</comment>
<dbReference type="EMBL" id="BPFH01000004">
    <property type="protein sequence ID" value="GIT95826.1"/>
    <property type="molecule type" value="Genomic_DNA"/>
</dbReference>
<gene>
    <name evidence="3" type="primary">arcT</name>
    <name evidence="3" type="ORF">JANAI62_24490</name>
</gene>
<sequence>MHIDPFGVEIWMNETETRCRYNLAETCVAAMTLDEMLEIIGHDGDPLAAIRDQPLSYGAIEGSERLRAAIANLYASRAPEDVMVTHGTIGANDLVWRALVGPGDHVVSLTPTYQQHTAIPASVGADVTALPLTATDEYLPDLDRLRAAMTDRTRVVAFTNPNNPTGSLIPEDMLRAIIDIAESGGARVLADEVYRGTAQVGDGHSPSVADFSPHAVATAGMSKAFSLAGLRLGWVTAPPDVLAAVSLHRDYSTISVGMLDDHIAALALEHADRILARSLRITRQNLEILSDWVAAEPGVNWVRPTAGTTALLHLDCDIGSEAFCRGLLAETGVLLTPGAVMGMEGTVRIGFANELDALRAGLPLVSGYLARVG</sequence>
<proteinExistence type="inferred from homology"/>
<dbReference type="CDD" id="cd00609">
    <property type="entry name" value="AAT_like"/>
    <property type="match status" value="1"/>
</dbReference>
<evidence type="ECO:0000256" key="1">
    <source>
        <dbReference type="RuleBase" id="RU000481"/>
    </source>
</evidence>
<accession>A0ABQ4NN44</accession>
<dbReference type="Proteomes" id="UP000786693">
    <property type="component" value="Unassembled WGS sequence"/>
</dbReference>
<dbReference type="Gene3D" id="3.40.640.10">
    <property type="entry name" value="Type I PLP-dependent aspartate aminotransferase-like (Major domain)"/>
    <property type="match status" value="1"/>
</dbReference>
<keyword evidence="4" id="KW-1185">Reference proteome</keyword>
<dbReference type="InterPro" id="IPR015424">
    <property type="entry name" value="PyrdxlP-dep_Trfase"/>
</dbReference>
<dbReference type="GO" id="GO:0008483">
    <property type="term" value="F:transaminase activity"/>
    <property type="evidence" value="ECO:0007669"/>
    <property type="project" value="UniProtKB-KW"/>
</dbReference>
<comment type="cofactor">
    <cofactor evidence="1">
        <name>pyridoxal 5'-phosphate</name>
        <dbReference type="ChEBI" id="CHEBI:597326"/>
    </cofactor>
</comment>
<name>A0ABQ4NN44_9RHOB</name>
<dbReference type="InterPro" id="IPR004839">
    <property type="entry name" value="Aminotransferase_I/II_large"/>
</dbReference>
<dbReference type="PANTHER" id="PTHR43510">
    <property type="entry name" value="AMINOTRANSFERASE FUNCTION, HYPOTHETICAL (EUROFUNG)"/>
    <property type="match status" value="1"/>
</dbReference>
<dbReference type="InterPro" id="IPR004838">
    <property type="entry name" value="NHTrfase_class1_PyrdxlP-BS"/>
</dbReference>
<dbReference type="InterPro" id="IPR015421">
    <property type="entry name" value="PyrdxlP-dep_Trfase_major"/>
</dbReference>